<protein>
    <submittedName>
        <fullName evidence="2">Uncharacterized protein</fullName>
    </submittedName>
</protein>
<organism evidence="2 3">
    <name type="scientific">Daucus carota subsp. sativus</name>
    <name type="common">Carrot</name>
    <dbReference type="NCBI Taxonomy" id="79200"/>
    <lineage>
        <taxon>Eukaryota</taxon>
        <taxon>Viridiplantae</taxon>
        <taxon>Streptophyta</taxon>
        <taxon>Embryophyta</taxon>
        <taxon>Tracheophyta</taxon>
        <taxon>Spermatophyta</taxon>
        <taxon>Magnoliopsida</taxon>
        <taxon>eudicotyledons</taxon>
        <taxon>Gunneridae</taxon>
        <taxon>Pentapetalae</taxon>
        <taxon>asterids</taxon>
        <taxon>campanulids</taxon>
        <taxon>Apiales</taxon>
        <taxon>Apiaceae</taxon>
        <taxon>Apioideae</taxon>
        <taxon>Scandiceae</taxon>
        <taxon>Daucinae</taxon>
        <taxon>Daucus</taxon>
        <taxon>Daucus sect. Daucus</taxon>
    </lineage>
</organism>
<name>A0AAF0W9U5_DAUCS</name>
<evidence type="ECO:0000313" key="3">
    <source>
        <dbReference type="Proteomes" id="UP000077755"/>
    </source>
</evidence>
<accession>A0AAF0W9U5</accession>
<feature type="region of interest" description="Disordered" evidence="1">
    <location>
        <begin position="1"/>
        <end position="75"/>
    </location>
</feature>
<keyword evidence="3" id="KW-1185">Reference proteome</keyword>
<dbReference type="Proteomes" id="UP000077755">
    <property type="component" value="Chromosome 1"/>
</dbReference>
<feature type="compositionally biased region" description="Polar residues" evidence="1">
    <location>
        <begin position="63"/>
        <end position="75"/>
    </location>
</feature>
<dbReference type="EMBL" id="CP093343">
    <property type="protein sequence ID" value="WOG85149.1"/>
    <property type="molecule type" value="Genomic_DNA"/>
</dbReference>
<proteinExistence type="predicted"/>
<sequence length="75" mass="8124">MTSLHRAGKHPVDTDTVGILGRPSAPFGNPSNQHFPVTIQSPMQVTEGPRNDVVAERSDQIESNRLGQNSTYPPS</sequence>
<reference evidence="2" key="2">
    <citation type="submission" date="2022-03" db="EMBL/GenBank/DDBJ databases">
        <title>Draft title - Genomic analysis of global carrot germplasm unveils the trajectory of domestication and the origin of high carotenoid orange carrot.</title>
        <authorList>
            <person name="Iorizzo M."/>
            <person name="Ellison S."/>
            <person name="Senalik D."/>
            <person name="Macko-Podgorni A."/>
            <person name="Grzebelus D."/>
            <person name="Bostan H."/>
            <person name="Rolling W."/>
            <person name="Curaba J."/>
            <person name="Simon P."/>
        </authorList>
    </citation>
    <scope>NUCLEOTIDE SEQUENCE</scope>
    <source>
        <tissue evidence="2">Leaf</tissue>
    </source>
</reference>
<gene>
    <name evidence="2" type="ORF">DCAR_0104336</name>
</gene>
<evidence type="ECO:0000313" key="2">
    <source>
        <dbReference type="EMBL" id="WOG85149.1"/>
    </source>
</evidence>
<dbReference type="AlphaFoldDB" id="A0AAF0W9U5"/>
<reference evidence="2" key="1">
    <citation type="journal article" date="2016" name="Nat. Genet.">
        <title>A high-quality carrot genome assembly provides new insights into carotenoid accumulation and asterid genome evolution.</title>
        <authorList>
            <person name="Iorizzo M."/>
            <person name="Ellison S."/>
            <person name="Senalik D."/>
            <person name="Zeng P."/>
            <person name="Satapoomin P."/>
            <person name="Huang J."/>
            <person name="Bowman M."/>
            <person name="Iovene M."/>
            <person name="Sanseverino W."/>
            <person name="Cavagnaro P."/>
            <person name="Yildiz M."/>
            <person name="Macko-Podgorni A."/>
            <person name="Moranska E."/>
            <person name="Grzebelus E."/>
            <person name="Grzebelus D."/>
            <person name="Ashrafi H."/>
            <person name="Zheng Z."/>
            <person name="Cheng S."/>
            <person name="Spooner D."/>
            <person name="Van Deynze A."/>
            <person name="Simon P."/>
        </authorList>
    </citation>
    <scope>NUCLEOTIDE SEQUENCE</scope>
    <source>
        <tissue evidence="2">Leaf</tissue>
    </source>
</reference>
<feature type="compositionally biased region" description="Polar residues" evidence="1">
    <location>
        <begin position="29"/>
        <end position="44"/>
    </location>
</feature>
<feature type="compositionally biased region" description="Basic and acidic residues" evidence="1">
    <location>
        <begin position="49"/>
        <end position="62"/>
    </location>
</feature>
<evidence type="ECO:0000256" key="1">
    <source>
        <dbReference type="SAM" id="MobiDB-lite"/>
    </source>
</evidence>